<keyword evidence="5 11" id="KW-0812">Transmembrane</keyword>
<evidence type="ECO:0000259" key="15">
    <source>
        <dbReference type="Pfam" id="PF07715"/>
    </source>
</evidence>
<reference evidence="16 17" key="1">
    <citation type="journal article" date="2011" name="Int. J. Syst. Evol. Microbiol.">
        <title>Zhongshania antarctica gen. nov., sp. nov. and Zhongshania guokunii sp. nov., gammaproteobacteria respectively isolated from coastal attached (fast) ice and surface seawater of the Antarctic.</title>
        <authorList>
            <person name="Li H.J."/>
            <person name="Zhang X.Y."/>
            <person name="Chen C.X."/>
            <person name="Zhang Y.J."/>
            <person name="Gao Z.M."/>
            <person name="Yu Y."/>
            <person name="Chen X.L."/>
            <person name="Chen B."/>
            <person name="Zhang Y.Z."/>
        </authorList>
    </citation>
    <scope>NUCLEOTIDE SEQUENCE [LARGE SCALE GENOMIC DNA]</scope>
    <source>
        <strain evidence="16 17">ZS6-22T</strain>
    </source>
</reference>
<dbReference type="SUPFAM" id="SSF56935">
    <property type="entry name" value="Porins"/>
    <property type="match status" value="1"/>
</dbReference>
<keyword evidence="7" id="KW-0406">Ion transport</keyword>
<evidence type="ECO:0000256" key="7">
    <source>
        <dbReference type="ARBA" id="ARBA00023065"/>
    </source>
</evidence>
<gene>
    <name evidence="16" type="ORF">AB4876_12755</name>
</gene>
<keyword evidence="2 11" id="KW-0813">Transport</keyword>
<feature type="domain" description="TonB-dependent receptor plug" evidence="15">
    <location>
        <begin position="65"/>
        <end position="170"/>
    </location>
</feature>
<keyword evidence="17" id="KW-1185">Reference proteome</keyword>
<dbReference type="Proteomes" id="UP001557485">
    <property type="component" value="Unassembled WGS sequence"/>
</dbReference>
<keyword evidence="16" id="KW-0675">Receptor</keyword>
<dbReference type="PANTHER" id="PTHR32552">
    <property type="entry name" value="FERRICHROME IRON RECEPTOR-RELATED"/>
    <property type="match status" value="1"/>
</dbReference>
<evidence type="ECO:0000256" key="5">
    <source>
        <dbReference type="ARBA" id="ARBA00022692"/>
    </source>
</evidence>
<feature type="signal peptide" evidence="13">
    <location>
        <begin position="1"/>
        <end position="35"/>
    </location>
</feature>
<keyword evidence="3 11" id="KW-1134">Transmembrane beta strand</keyword>
<sequence>MITAFKRPSRFGAIFKTSARILVVSSPFLAISAQAQDDAPATKKRSNRLLEEVVVTAQKREENSQDVPITMAAIGGEKLEAFGIEDTADLQKITPGLTFTEQYGYTLIYLRGVGSEAFLPNAEPSVATYIDNINIAGSHGKQDAIGPVERIEVLKGPQGTLFGRSATGGAISIISKTLPTEGYTAELTYNKGNYEAEHILFYADAALTEDFAASISYYDDEREPYGKNTLFGVETEALNDYSKSIRVKLRYFLGDSITLTGIYQESEQVIAESLRNENIRPLGLALGSAPDEPDRISKNNVTGFVSSESDLLGFIAEWAAGPVDLKFVYSDQKSNVQNDLGAHTDYDGTEFERTSFHTYDEPTFQETFELQISSNEDTWHSDKLTWVAGLYHLEAGGGFDRIFFDVSGETAVGSILDAVPDPIANILSPIVGTRVTLESGGNITIESDSVYAQGDYRLTDTVTATVGVRYQEETRGLVRNYLDVVNPMLTRESNPEYFQSDDRSQNISVATFTVPDLSDESVAPRFALQWFASDSVQIFASASRAFKSQTYNILNFFSAPDAVDKSTTTALELGFKSDLFDDTLRFNGAIFQSITENPITSVVSLTSGGVVRFFNAGESKTEGVELEALWQPMPNLNPGLAINSGASYIDAVYTDYKNGSGFDENTGLFYGPGGLTQLPGRDFTGNRVARTPRFSSNVAINQFLQFGAFGDIEIGLDYAYKSDFYLTSSGNPNALQPQYELWGGRISWIYEPLGLTLTGYVSNAKDELYFVQLLENDYGIQANYGSPKLYGAKLKLEF</sequence>
<comment type="caution">
    <text evidence="16">The sequence shown here is derived from an EMBL/GenBank/DDBJ whole genome shotgun (WGS) entry which is preliminary data.</text>
</comment>
<dbReference type="PROSITE" id="PS52016">
    <property type="entry name" value="TONB_DEPENDENT_REC_3"/>
    <property type="match status" value="1"/>
</dbReference>
<evidence type="ECO:0000256" key="12">
    <source>
        <dbReference type="RuleBase" id="RU003357"/>
    </source>
</evidence>
<dbReference type="RefSeq" id="WP_368382095.1">
    <property type="nucleotide sequence ID" value="NZ_JBFRYA010000011.1"/>
</dbReference>
<dbReference type="Pfam" id="PF07715">
    <property type="entry name" value="Plug"/>
    <property type="match status" value="1"/>
</dbReference>
<evidence type="ECO:0000256" key="9">
    <source>
        <dbReference type="ARBA" id="ARBA00023136"/>
    </source>
</evidence>
<name>A0ABV3U876_9GAMM</name>
<evidence type="ECO:0000256" key="10">
    <source>
        <dbReference type="ARBA" id="ARBA00023237"/>
    </source>
</evidence>
<feature type="domain" description="TonB-dependent receptor-like beta-barrel" evidence="14">
    <location>
        <begin position="307"/>
        <end position="763"/>
    </location>
</feature>
<dbReference type="InterPro" id="IPR039426">
    <property type="entry name" value="TonB-dep_rcpt-like"/>
</dbReference>
<evidence type="ECO:0000256" key="2">
    <source>
        <dbReference type="ARBA" id="ARBA00022448"/>
    </source>
</evidence>
<dbReference type="InterPro" id="IPR012910">
    <property type="entry name" value="Plug_dom"/>
</dbReference>
<keyword evidence="10 11" id="KW-0998">Cell outer membrane</keyword>
<dbReference type="Pfam" id="PF00593">
    <property type="entry name" value="TonB_dep_Rec_b-barrel"/>
    <property type="match status" value="1"/>
</dbReference>
<evidence type="ECO:0000256" key="13">
    <source>
        <dbReference type="SAM" id="SignalP"/>
    </source>
</evidence>
<dbReference type="PANTHER" id="PTHR32552:SF81">
    <property type="entry name" value="TONB-DEPENDENT OUTER MEMBRANE RECEPTOR"/>
    <property type="match status" value="1"/>
</dbReference>
<dbReference type="Gene3D" id="2.40.170.20">
    <property type="entry name" value="TonB-dependent receptor, beta-barrel domain"/>
    <property type="match status" value="1"/>
</dbReference>
<dbReference type="InterPro" id="IPR000531">
    <property type="entry name" value="Beta-barrel_TonB"/>
</dbReference>
<keyword evidence="9 11" id="KW-0472">Membrane</keyword>
<organism evidence="16 17">
    <name type="scientific">Zhongshania guokunii</name>
    <dbReference type="NCBI Taxonomy" id="641783"/>
    <lineage>
        <taxon>Bacteria</taxon>
        <taxon>Pseudomonadati</taxon>
        <taxon>Pseudomonadota</taxon>
        <taxon>Gammaproteobacteria</taxon>
        <taxon>Cellvibrionales</taxon>
        <taxon>Spongiibacteraceae</taxon>
        <taxon>Zhongshania</taxon>
    </lineage>
</organism>
<evidence type="ECO:0000256" key="3">
    <source>
        <dbReference type="ARBA" id="ARBA00022452"/>
    </source>
</evidence>
<evidence type="ECO:0000256" key="8">
    <source>
        <dbReference type="ARBA" id="ARBA00023077"/>
    </source>
</evidence>
<keyword evidence="13" id="KW-0732">Signal</keyword>
<comment type="subcellular location">
    <subcellularLocation>
        <location evidence="1 11">Cell outer membrane</location>
        <topology evidence="1 11">Multi-pass membrane protein</topology>
    </subcellularLocation>
</comment>
<dbReference type="InterPro" id="IPR036942">
    <property type="entry name" value="Beta-barrel_TonB_sf"/>
</dbReference>
<keyword evidence="8 12" id="KW-0798">TonB box</keyword>
<keyword evidence="6" id="KW-0408">Iron</keyword>
<dbReference type="EMBL" id="JBFRYA010000011">
    <property type="protein sequence ID" value="MEX1669782.1"/>
    <property type="molecule type" value="Genomic_DNA"/>
</dbReference>
<accession>A0ABV3U876</accession>
<protein>
    <submittedName>
        <fullName evidence="16">TonB-dependent receptor</fullName>
    </submittedName>
</protein>
<keyword evidence="4" id="KW-0410">Iron transport</keyword>
<evidence type="ECO:0000256" key="11">
    <source>
        <dbReference type="PROSITE-ProRule" id="PRU01360"/>
    </source>
</evidence>
<feature type="chain" id="PRO_5046318673" evidence="13">
    <location>
        <begin position="36"/>
        <end position="798"/>
    </location>
</feature>
<evidence type="ECO:0000256" key="1">
    <source>
        <dbReference type="ARBA" id="ARBA00004571"/>
    </source>
</evidence>
<comment type="similarity">
    <text evidence="11 12">Belongs to the TonB-dependent receptor family.</text>
</comment>
<evidence type="ECO:0000313" key="17">
    <source>
        <dbReference type="Proteomes" id="UP001557485"/>
    </source>
</evidence>
<evidence type="ECO:0000259" key="14">
    <source>
        <dbReference type="Pfam" id="PF00593"/>
    </source>
</evidence>
<evidence type="ECO:0000313" key="16">
    <source>
        <dbReference type="EMBL" id="MEX1669782.1"/>
    </source>
</evidence>
<evidence type="ECO:0000256" key="4">
    <source>
        <dbReference type="ARBA" id="ARBA00022496"/>
    </source>
</evidence>
<proteinExistence type="inferred from homology"/>
<evidence type="ECO:0000256" key="6">
    <source>
        <dbReference type="ARBA" id="ARBA00023004"/>
    </source>
</evidence>